<dbReference type="Pfam" id="PF13279">
    <property type="entry name" value="4HBT_2"/>
    <property type="match status" value="1"/>
</dbReference>
<dbReference type="AlphaFoldDB" id="A0A0X1T3P2"/>
<reference evidence="1 2" key="1">
    <citation type="submission" date="2016-01" db="EMBL/GenBank/DDBJ databases">
        <authorList>
            <person name="McClelland M."/>
            <person name="Jain A."/>
            <person name="Saraogi P."/>
            <person name="Mendelson R."/>
            <person name="Westerman R."/>
            <person name="SanMiguel P."/>
            <person name="Csonka L."/>
        </authorList>
    </citation>
    <scope>NUCLEOTIDE SEQUENCE [LARGE SCALE GENOMIC DNA]</scope>
    <source>
        <strain evidence="1 2">NCPPB 2472</strain>
    </source>
</reference>
<evidence type="ECO:0008006" key="3">
    <source>
        <dbReference type="Google" id="ProtNLM"/>
    </source>
</evidence>
<proteinExistence type="predicted"/>
<name>A0A0X1T3P2_PSEAA</name>
<evidence type="ECO:0000313" key="1">
    <source>
        <dbReference type="EMBL" id="AMB86695.1"/>
    </source>
</evidence>
<protein>
    <recommendedName>
        <fullName evidence="3">4-hydroxybenzoyl-CoA thioesterase</fullName>
    </recommendedName>
</protein>
<dbReference type="STRING" id="46677.AWM79_15850"/>
<dbReference type="EMBL" id="CP014135">
    <property type="protein sequence ID" value="AMB86695.1"/>
    <property type="molecule type" value="Genomic_DNA"/>
</dbReference>
<accession>A0A0X1T3P2</accession>
<organism evidence="1 2">
    <name type="scientific">Pseudomonas agarici</name>
    <dbReference type="NCBI Taxonomy" id="46677"/>
    <lineage>
        <taxon>Bacteria</taxon>
        <taxon>Pseudomonadati</taxon>
        <taxon>Pseudomonadota</taxon>
        <taxon>Gammaproteobacteria</taxon>
        <taxon>Pseudomonadales</taxon>
        <taxon>Pseudomonadaceae</taxon>
        <taxon>Pseudomonas</taxon>
    </lineage>
</organism>
<dbReference type="Proteomes" id="UP000063229">
    <property type="component" value="Chromosome"/>
</dbReference>
<keyword evidence="2" id="KW-1185">Reference proteome</keyword>
<gene>
    <name evidence="1" type="ORF">AWM79_15850</name>
</gene>
<sequence length="134" mass="15912">MNYFDYEYTITMGDTNAMGNFYFLNYFKLQGVARELWLKVQANDFLVNHGANYIFSTKSAHCDFSIPFFLYDDIIVRLHFSELRRLSVKLNFQFFLKGRDEIHASGWQVVVFKNKDRKTCRIPPAFSDACQRFM</sequence>
<dbReference type="CDD" id="cd00586">
    <property type="entry name" value="4HBT"/>
    <property type="match status" value="1"/>
</dbReference>
<dbReference type="InterPro" id="IPR029069">
    <property type="entry name" value="HotDog_dom_sf"/>
</dbReference>
<evidence type="ECO:0000313" key="2">
    <source>
        <dbReference type="Proteomes" id="UP000063229"/>
    </source>
</evidence>
<dbReference type="Gene3D" id="3.10.129.10">
    <property type="entry name" value="Hotdog Thioesterase"/>
    <property type="match status" value="1"/>
</dbReference>
<dbReference type="SUPFAM" id="SSF54637">
    <property type="entry name" value="Thioesterase/thiol ester dehydrase-isomerase"/>
    <property type="match status" value="1"/>
</dbReference>
<dbReference type="RefSeq" id="WP_060783238.1">
    <property type="nucleotide sequence ID" value="NZ_CP014135.1"/>
</dbReference>
<dbReference type="KEGG" id="pagb:AWM79_15850"/>